<evidence type="ECO:0000313" key="3">
    <source>
        <dbReference type="Proteomes" id="UP000322234"/>
    </source>
</evidence>
<dbReference type="AlphaFoldDB" id="A0A6B0S231"/>
<evidence type="ECO:0000256" key="1">
    <source>
        <dbReference type="SAM" id="MobiDB-lite"/>
    </source>
</evidence>
<reference evidence="2" key="1">
    <citation type="submission" date="2019-10" db="EMBL/GenBank/DDBJ databases">
        <title>The sequence and de novo assembly of the wild yak genome.</title>
        <authorList>
            <person name="Liu Y."/>
        </authorList>
    </citation>
    <scope>NUCLEOTIDE SEQUENCE [LARGE SCALE GENOMIC DNA]</scope>
    <source>
        <strain evidence="2">WY2019</strain>
    </source>
</reference>
<organism evidence="2 3">
    <name type="scientific">Bos mutus</name>
    <name type="common">wild yak</name>
    <dbReference type="NCBI Taxonomy" id="72004"/>
    <lineage>
        <taxon>Eukaryota</taxon>
        <taxon>Metazoa</taxon>
        <taxon>Chordata</taxon>
        <taxon>Craniata</taxon>
        <taxon>Vertebrata</taxon>
        <taxon>Euteleostomi</taxon>
        <taxon>Mammalia</taxon>
        <taxon>Eutheria</taxon>
        <taxon>Laurasiatheria</taxon>
        <taxon>Artiodactyla</taxon>
        <taxon>Ruminantia</taxon>
        <taxon>Pecora</taxon>
        <taxon>Bovidae</taxon>
        <taxon>Bovinae</taxon>
        <taxon>Bos</taxon>
    </lineage>
</organism>
<proteinExistence type="predicted"/>
<dbReference type="Proteomes" id="UP000322234">
    <property type="component" value="Unassembled WGS sequence"/>
</dbReference>
<keyword evidence="3" id="KW-1185">Reference proteome</keyword>
<gene>
    <name evidence="2" type="ORF">E5288_WYG001201</name>
</gene>
<name>A0A6B0S231_9CETA</name>
<protein>
    <submittedName>
        <fullName evidence="2">Uncharacterized protein</fullName>
    </submittedName>
</protein>
<dbReference type="EMBL" id="VBQZ03000109">
    <property type="protein sequence ID" value="MXQ94354.1"/>
    <property type="molecule type" value="Genomic_DNA"/>
</dbReference>
<feature type="region of interest" description="Disordered" evidence="1">
    <location>
        <begin position="1"/>
        <end position="46"/>
    </location>
</feature>
<accession>A0A6B0S231</accession>
<comment type="caution">
    <text evidence="2">The sequence shown here is derived from an EMBL/GenBank/DDBJ whole genome shotgun (WGS) entry which is preliminary data.</text>
</comment>
<evidence type="ECO:0000313" key="2">
    <source>
        <dbReference type="EMBL" id="MXQ94354.1"/>
    </source>
</evidence>
<sequence length="94" mass="10773">MTLRLFRSKPPWLSPDLDRQEHQGLGLRQPLAQSQDDSDKTREETFPGDVCGTSFIFSSPRHGEDQLLGDRAWLPEVWEAFHRGALKRAKADLK</sequence>